<evidence type="ECO:0000313" key="5">
    <source>
        <dbReference type="Proteomes" id="UP001058124"/>
    </source>
</evidence>
<feature type="region of interest" description="Disordered" evidence="2">
    <location>
        <begin position="600"/>
        <end position="624"/>
    </location>
</feature>
<sequence length="1810" mass="189287">MSVDSLNNRNLDFATHVVEIERRHIDEYSFYPDRDGGPIYSSDEAYVDNSASNHLKMLHGPGRADDHFYQYDYERVITEDQILRSDPGQILAGGNMIINADRVLNDKSEIIAGGTLVGNITDLVNTELKGENVLTDSGILHEYYRKKRKGSDSQGHRTNNYLPAPVITEIDLQPTTYLGNTAPTGSGLSVGQNVITYINANTGVDVNGPGTLRIGTVTPGMPDNGLMQQTGDPTAGYYLETDPRFANYRKWLSSDYMLELMATDPNTMHKRLGDGFIEQRMIREQVVKLTGNRFLDGYENDEAQYRALIDSGVDFAKQYGLVPGVALTAEQMAQLTSNIVWLVEQQVTLPDGSIVTALVPQVYIVDDGSQKAPSSALIAGRNVDLTVSGELTNRGTLSAANGLFVDAGAISNLGGSMLANDLWLNAAGDINHLGGLLAGNNSVTIVAGGNIYAASQTVRTEGAQGFVENISRVAEIRVNGNGQPSETGKGNGELTMIAGGDMTLTAAAISNQAEGGQTYLSAENITLNTVTESFEQNNKFDGDNWLNRSGSAEVGTVIKAQGDITLDAGNDIHARAASMTSDKGDIALYAGSDITIESGRRTDHTDAAHKSSGKSGGGNSVSLTLKDTVDENSAIGSQLSAENVTLNAGRDISFTGSNAVATKDVDLSAGRDITIQAAHEEYSNRHFREEKKSGAFTSGATVTFGSQSQSYDNTASGTESYASTIGALEGNVNINAGGSYRQTGSHVKALGGDIGITAGDITIESSADAWQKKSIYTFKQDGLTMGVSNPVISAIQTAQDMHKASQNTDDPRMQALAGATTALAGYNAASAVASQGAGGGINISITYGQSRSEDVTKSWGVNQTSSTMQAGGNVILNANTKDGREGSGNIRVTGSDIDAGKNLGLIAENDILLNAADNTNSLRRDSESYSWGAGIGIAISSSGWAAGVTANGSLGRGEAEGDDVYRTNSHLTAGDTLFIQSGGDTTLSGAAAKGSSIIADVGKNLTIESLQDTSSYKSDDWNVGGSVTVGFGGASGSVNFSQNKVDADFKSVTEQSGLFAGDGGFNVYVGEHTSLTGAVIASSDKAAQDGNNQFSTGTIETKDIKNHSSYDASGFSIGGGYSVGDGGMSKIGGGGGGSSTASSGIGKDQKGNATTGANADPSTKQPETGGWSATTPIYMSASDSDSSTTRAGISGGDVTIRDEAGQQARTGQTAAEAIANLNRDVSSDRDGTNAVDNLYERDKKKIDAGFEITRAFQNEVGTFVVNKAKEADAIKKGLEKQGIDPETNADYLEALKWAPGGEYSQVITAITAATGGNIMGGMDGLAQAAVLNYVQGMGAQEIKKLADSIGEGTVEGEAARAVLQGLAACGAQAGQGGDCASAGLGTAAGVIANAILDNWDKKPEDMTSEEKKAREDLITGLIAGAAGATGGDAGSAAAGMQIEQEFNHLTTGEKQVLQGKEKKYAATCQGESAGSSTCQELKQDIDKLKEKGGSIDKVEESEFGPDFQLAGTEQTEHKPGDVVQCVNSSNGYCVVTDQSTNNDREWVLTDADEVQAIAAKHQNGNAEDFIKELGAAYFNAGCGLPGAASTICQTYRAAGGANPVDGKEPTDAERAAWAVDAALNIAGGYATWKSTKSSTGTIEQTELSAADINRIKENVATSKNARESSNFEQHVSKENALSVKDVTDKTLIYHENWGGHTIQKHVGKSDAQLLDRFKTEPDIAASSTFKDLYTADKAIGNGLAANQKTIANWLNSDKNRLVIQHTENFEVGRVIPNGATQSHSSNKLTIVIDRDPSLPGGYRIHTAYPK</sequence>
<evidence type="ECO:0000256" key="1">
    <source>
        <dbReference type="ARBA" id="ARBA00022656"/>
    </source>
</evidence>
<name>A0AAV5N6M6_9GAMM</name>
<evidence type="ECO:0000259" key="3">
    <source>
        <dbReference type="Pfam" id="PF18431"/>
    </source>
</evidence>
<protein>
    <recommendedName>
        <fullName evidence="3">Bacterial CdiA-CT RNAse A domain-containing protein</fullName>
    </recommendedName>
</protein>
<dbReference type="InterPro" id="IPR041436">
    <property type="entry name" value="RNAse_A_bac"/>
</dbReference>
<dbReference type="Pfam" id="PF18431">
    <property type="entry name" value="RNAse_A_bac"/>
    <property type="match status" value="1"/>
</dbReference>
<feature type="compositionally biased region" description="Polar residues" evidence="2">
    <location>
        <begin position="1151"/>
        <end position="1174"/>
    </location>
</feature>
<dbReference type="EMBL" id="BRLH01000015">
    <property type="protein sequence ID" value="GKX57442.1"/>
    <property type="molecule type" value="Genomic_DNA"/>
</dbReference>
<feature type="compositionally biased region" description="Basic and acidic residues" evidence="2">
    <location>
        <begin position="600"/>
        <end position="609"/>
    </location>
</feature>
<accession>A0AAV5N6M6</accession>
<keyword evidence="1" id="KW-0800">Toxin</keyword>
<evidence type="ECO:0000256" key="2">
    <source>
        <dbReference type="SAM" id="MobiDB-lite"/>
    </source>
</evidence>
<proteinExistence type="predicted"/>
<comment type="caution">
    <text evidence="4">The sequence shown here is derived from an EMBL/GenBank/DDBJ whole genome shotgun (WGS) entry which is preliminary data.</text>
</comment>
<dbReference type="CDD" id="cd20684">
    <property type="entry name" value="CdiA-CT_Yk_RNaseA-like"/>
    <property type="match status" value="1"/>
</dbReference>
<dbReference type="Proteomes" id="UP001058124">
    <property type="component" value="Unassembled WGS sequence"/>
</dbReference>
<dbReference type="RefSeq" id="WP_051155821.1">
    <property type="nucleotide sequence ID" value="NZ_BRLH01000015.1"/>
</dbReference>
<feature type="region of interest" description="Disordered" evidence="2">
    <location>
        <begin position="1132"/>
        <end position="1174"/>
    </location>
</feature>
<dbReference type="Pfam" id="PF13332">
    <property type="entry name" value="Fil_haemagg_2"/>
    <property type="match status" value="3"/>
</dbReference>
<evidence type="ECO:0000313" key="4">
    <source>
        <dbReference type="EMBL" id="GKX57442.1"/>
    </source>
</evidence>
<feature type="domain" description="Bacterial CdiA-CT RNAse A" evidence="3">
    <location>
        <begin position="1699"/>
        <end position="1809"/>
    </location>
</feature>
<dbReference type="InterPro" id="IPR025157">
    <property type="entry name" value="Hemagglutinin_rpt"/>
</dbReference>
<dbReference type="GO" id="GO:0003824">
    <property type="term" value="F:catalytic activity"/>
    <property type="evidence" value="ECO:0007669"/>
    <property type="project" value="UniProtKB-ARBA"/>
</dbReference>
<organism evidence="4 5">
    <name type="scientific">Leminorella grimontii</name>
    <dbReference type="NCBI Taxonomy" id="82981"/>
    <lineage>
        <taxon>Bacteria</taxon>
        <taxon>Pseudomonadati</taxon>
        <taxon>Pseudomonadota</taxon>
        <taxon>Gammaproteobacteria</taxon>
        <taxon>Enterobacterales</taxon>
        <taxon>Budviciaceae</taxon>
        <taxon>Leminorella</taxon>
    </lineage>
</organism>
<gene>
    <name evidence="4" type="ORF">SOASR030_35540</name>
</gene>
<dbReference type="GO" id="GO:0090729">
    <property type="term" value="F:toxin activity"/>
    <property type="evidence" value="ECO:0007669"/>
    <property type="project" value="UniProtKB-KW"/>
</dbReference>
<keyword evidence="5" id="KW-1185">Reference proteome</keyword>
<reference evidence="4" key="1">
    <citation type="submission" date="2022-06" db="EMBL/GenBank/DDBJ databases">
        <title>Draft genome sequences of Leminorella grimontii str. JCM5902.</title>
        <authorList>
            <person name="Wakabayashi Y."/>
            <person name="Kojima K."/>
        </authorList>
    </citation>
    <scope>NUCLEOTIDE SEQUENCE</scope>
    <source>
        <strain evidence="4">JCM 5902</strain>
    </source>
</reference>